<dbReference type="PANTHER" id="PTHR30524">
    <property type="entry name" value="MANNITOL-1-PHOSPHATE 5-DEHYDROGENASE"/>
    <property type="match status" value="1"/>
</dbReference>
<dbReference type="Proteomes" id="UP001058317">
    <property type="component" value="Chromosome"/>
</dbReference>
<dbReference type="Gene3D" id="1.10.1040.10">
    <property type="entry name" value="N-(1-d-carboxylethyl)-l-norvaline Dehydrogenase, domain 2"/>
    <property type="match status" value="1"/>
</dbReference>
<dbReference type="GO" id="GO:0009026">
    <property type="term" value="F:tagaturonate reductase activity"/>
    <property type="evidence" value="ECO:0007669"/>
    <property type="project" value="TreeGrafter"/>
</dbReference>
<dbReference type="GO" id="GO:0008926">
    <property type="term" value="F:mannitol-1-phosphate 5-dehydrogenase activity"/>
    <property type="evidence" value="ECO:0007669"/>
    <property type="project" value="TreeGrafter"/>
</dbReference>
<protein>
    <recommendedName>
        <fullName evidence="2">Mannitol dehydrogenase C-terminal domain-containing protein</fullName>
    </recommendedName>
</protein>
<evidence type="ECO:0000256" key="1">
    <source>
        <dbReference type="ARBA" id="ARBA00023002"/>
    </source>
</evidence>
<dbReference type="Pfam" id="PF08125">
    <property type="entry name" value="Mannitol_dh_C"/>
    <property type="match status" value="1"/>
</dbReference>
<dbReference type="InterPro" id="IPR013118">
    <property type="entry name" value="Mannitol_DH_C"/>
</dbReference>
<feature type="domain" description="Mannitol dehydrogenase C-terminal" evidence="2">
    <location>
        <begin position="43"/>
        <end position="240"/>
    </location>
</feature>
<dbReference type="NCBIfam" id="NF002969">
    <property type="entry name" value="PRK03643.1"/>
    <property type="match status" value="1"/>
</dbReference>
<evidence type="ECO:0000313" key="4">
    <source>
        <dbReference type="Proteomes" id="UP001058317"/>
    </source>
</evidence>
<reference evidence="3" key="1">
    <citation type="submission" date="2022-07" db="EMBL/GenBank/DDBJ databases">
        <title>Complete genome sequence of carbapenem-resistant Citrobacter spp. in Japan.</title>
        <authorList>
            <person name="Maehana S."/>
            <person name="Suzuki M."/>
            <person name="Kitasato H."/>
        </authorList>
    </citation>
    <scope>NUCLEOTIDE SEQUENCE</scope>
    <source>
        <strain evidence="3">KAM621</strain>
    </source>
</reference>
<keyword evidence="1" id="KW-0560">Oxidoreductase</keyword>
<sequence>MGYHDAFLDTAEHFYLFVIQGPKSLAAELRLDKYPLNVLIVDDIKPYKERKVAILNGAHTALVPVAWLAGLDTVGEAMNDAEICAFVEKAIYEEIIPVLDLPRDELASFASAVTGRFCNPYIKHQLLSIALNGMTKFRTRILPQLLAGQQASGKLPARLTFALAALIAFYRGERNGEAYPVQDDAHWVARFQQLWSQHHDRQISTDELVKSVLGVKEHWEQDLTQVSGLVEQVSADLDTILAKGMREAVKPLC</sequence>
<name>A0AAD1L1W5_CITBR</name>
<dbReference type="GO" id="GO:0019592">
    <property type="term" value="P:mannitol catabolic process"/>
    <property type="evidence" value="ECO:0007669"/>
    <property type="project" value="TreeGrafter"/>
</dbReference>
<accession>A0AAD1L1W5</accession>
<dbReference type="SUPFAM" id="SSF48179">
    <property type="entry name" value="6-phosphogluconate dehydrogenase C-terminal domain-like"/>
    <property type="match status" value="1"/>
</dbReference>
<dbReference type="PANTHER" id="PTHR30524:SF0">
    <property type="entry name" value="ALTRONATE OXIDOREDUCTASE-RELATED"/>
    <property type="match status" value="1"/>
</dbReference>
<organism evidence="3 4">
    <name type="scientific">Citrobacter braakii</name>
    <dbReference type="NCBI Taxonomy" id="57706"/>
    <lineage>
        <taxon>Bacteria</taxon>
        <taxon>Pseudomonadati</taxon>
        <taxon>Pseudomonadota</taxon>
        <taxon>Gammaproteobacteria</taxon>
        <taxon>Enterobacterales</taxon>
        <taxon>Enterobacteriaceae</taxon>
        <taxon>Citrobacter</taxon>
        <taxon>Citrobacter freundii complex</taxon>
    </lineage>
</organism>
<evidence type="ECO:0000259" key="2">
    <source>
        <dbReference type="Pfam" id="PF08125"/>
    </source>
</evidence>
<dbReference type="EMBL" id="AP026382">
    <property type="protein sequence ID" value="BDN97280.1"/>
    <property type="molecule type" value="Genomic_DNA"/>
</dbReference>
<dbReference type="GO" id="GO:0005829">
    <property type="term" value="C:cytosol"/>
    <property type="evidence" value="ECO:0007669"/>
    <property type="project" value="TreeGrafter"/>
</dbReference>
<dbReference type="FunFam" id="1.10.1040.10:FF:000018">
    <property type="entry name" value="Altronate oxidoreductase"/>
    <property type="match status" value="1"/>
</dbReference>
<dbReference type="InterPro" id="IPR008927">
    <property type="entry name" value="6-PGluconate_DH-like_C_sf"/>
</dbReference>
<proteinExistence type="predicted"/>
<dbReference type="InterPro" id="IPR013328">
    <property type="entry name" value="6PGD_dom2"/>
</dbReference>
<dbReference type="GO" id="GO:0019698">
    <property type="term" value="P:D-galacturonate catabolic process"/>
    <property type="evidence" value="ECO:0007669"/>
    <property type="project" value="TreeGrafter"/>
</dbReference>
<gene>
    <name evidence="3" type="ORF">KAM621c_23850</name>
</gene>
<evidence type="ECO:0000313" key="3">
    <source>
        <dbReference type="EMBL" id="BDN97280.1"/>
    </source>
</evidence>
<dbReference type="AlphaFoldDB" id="A0AAD1L1W5"/>